<name>A0A6D2JGI7_9BRAS</name>
<organism evidence="2 3">
    <name type="scientific">Microthlaspi erraticum</name>
    <dbReference type="NCBI Taxonomy" id="1685480"/>
    <lineage>
        <taxon>Eukaryota</taxon>
        <taxon>Viridiplantae</taxon>
        <taxon>Streptophyta</taxon>
        <taxon>Embryophyta</taxon>
        <taxon>Tracheophyta</taxon>
        <taxon>Spermatophyta</taxon>
        <taxon>Magnoliopsida</taxon>
        <taxon>eudicotyledons</taxon>
        <taxon>Gunneridae</taxon>
        <taxon>Pentapetalae</taxon>
        <taxon>rosids</taxon>
        <taxon>malvids</taxon>
        <taxon>Brassicales</taxon>
        <taxon>Brassicaceae</taxon>
        <taxon>Coluteocarpeae</taxon>
        <taxon>Microthlaspi</taxon>
    </lineage>
</organism>
<protein>
    <submittedName>
        <fullName evidence="2">Uncharacterized protein</fullName>
    </submittedName>
</protein>
<reference evidence="2" key="1">
    <citation type="submission" date="2020-01" db="EMBL/GenBank/DDBJ databases">
        <authorList>
            <person name="Mishra B."/>
        </authorList>
    </citation>
    <scope>NUCLEOTIDE SEQUENCE [LARGE SCALE GENOMIC DNA]</scope>
</reference>
<dbReference type="Proteomes" id="UP000467841">
    <property type="component" value="Unassembled WGS sequence"/>
</dbReference>
<feature type="region of interest" description="Disordered" evidence="1">
    <location>
        <begin position="47"/>
        <end position="86"/>
    </location>
</feature>
<feature type="compositionally biased region" description="Acidic residues" evidence="1">
    <location>
        <begin position="62"/>
        <end position="77"/>
    </location>
</feature>
<evidence type="ECO:0000256" key="1">
    <source>
        <dbReference type="SAM" id="MobiDB-lite"/>
    </source>
</evidence>
<keyword evidence="3" id="KW-1185">Reference proteome</keyword>
<feature type="compositionally biased region" description="Basic residues" evidence="1">
    <location>
        <begin position="300"/>
        <end position="312"/>
    </location>
</feature>
<evidence type="ECO:0000313" key="3">
    <source>
        <dbReference type="Proteomes" id="UP000467841"/>
    </source>
</evidence>
<gene>
    <name evidence="2" type="ORF">MERR_LOCUS27341</name>
</gene>
<feature type="region of interest" description="Disordered" evidence="1">
    <location>
        <begin position="274"/>
        <end position="312"/>
    </location>
</feature>
<comment type="caution">
    <text evidence="2">The sequence shown here is derived from an EMBL/GenBank/DDBJ whole genome shotgun (WGS) entry which is preliminary data.</text>
</comment>
<proteinExistence type="predicted"/>
<evidence type="ECO:0000313" key="2">
    <source>
        <dbReference type="EMBL" id="CAA7040106.1"/>
    </source>
</evidence>
<sequence length="334" mass="38440">MPSQPFPKVEAINQGMISETGEQEILELLVDLFQRCHHFHVENRLRTYKPGPSEEGYHDGIPSDDSDADSERDDEEAPDRPRLKGIPEIIKMPEHAKSKMPRITDGRTWMTPEILTALTKRVGFSGCIEFWIPKEHERPYDAPPGWICVYECSFTEFGMKFPLPFLLLRFAAERGVAVSQLTHGVFRHMLFTEALANAANVMFDRHLFENVTDLRAGSKWEGNFKRFHTAMRHRIVFEPLRRARPSSALKDKFKALRDLSHKIWPEVVEKLEREKRERKERKEGRSKPAVSVTPVSTRSPRLKKKPMGLRKRTAVPVDDVVVASEPVLKNPAVQ</sequence>
<feature type="compositionally biased region" description="Basic and acidic residues" evidence="1">
    <location>
        <begin position="274"/>
        <end position="286"/>
    </location>
</feature>
<accession>A0A6D2JGI7</accession>
<dbReference type="AlphaFoldDB" id="A0A6D2JGI7"/>
<dbReference type="EMBL" id="CACVBM020001222">
    <property type="protein sequence ID" value="CAA7040106.1"/>
    <property type="molecule type" value="Genomic_DNA"/>
</dbReference>